<dbReference type="InterPro" id="IPR057904">
    <property type="entry name" value="Nal1_C"/>
</dbReference>
<accession>A0A2U1MM22</accession>
<organism evidence="3 4">
    <name type="scientific">Artemisia annua</name>
    <name type="common">Sweet wormwood</name>
    <dbReference type="NCBI Taxonomy" id="35608"/>
    <lineage>
        <taxon>Eukaryota</taxon>
        <taxon>Viridiplantae</taxon>
        <taxon>Streptophyta</taxon>
        <taxon>Embryophyta</taxon>
        <taxon>Tracheophyta</taxon>
        <taxon>Spermatophyta</taxon>
        <taxon>Magnoliopsida</taxon>
        <taxon>eudicotyledons</taxon>
        <taxon>Gunneridae</taxon>
        <taxon>Pentapetalae</taxon>
        <taxon>asterids</taxon>
        <taxon>campanulids</taxon>
        <taxon>Asterales</taxon>
        <taxon>Asteraceae</taxon>
        <taxon>Asteroideae</taxon>
        <taxon>Anthemideae</taxon>
        <taxon>Artemisiinae</taxon>
        <taxon>Artemisia</taxon>
    </lineage>
</organism>
<sequence length="184" mass="20467">MQNGVLPESIVRLPKEHQATTLLELRTIRASHSKTLCCYSLGTAIGFRIRQASKEQLYTEIVDDLRGSSSCIGLGSQVASQETYGTLGAIVRSQTDFYEAIGQHTNEMTIGNRDAIAVRTRYTRTHVQPEPEASAREEAQERVRQRKINDINSVIRILIIHVPLGKTVIGFDLDCKLNVMNGSI</sequence>
<evidence type="ECO:0000259" key="2">
    <source>
        <dbReference type="Pfam" id="PF25819"/>
    </source>
</evidence>
<evidence type="ECO:0000313" key="4">
    <source>
        <dbReference type="Proteomes" id="UP000245207"/>
    </source>
</evidence>
<dbReference type="InterPro" id="IPR057906">
    <property type="entry name" value="Nal1"/>
</dbReference>
<evidence type="ECO:0000313" key="3">
    <source>
        <dbReference type="EMBL" id="PWA62309.1"/>
    </source>
</evidence>
<protein>
    <submittedName>
        <fullName evidence="3">Uncharacterized protein</fullName>
    </submittedName>
</protein>
<feature type="domain" description="Nal1 C-terminal" evidence="2">
    <location>
        <begin position="54"/>
        <end position="108"/>
    </location>
</feature>
<dbReference type="InterPro" id="IPR057905">
    <property type="entry name" value="Nal1_N"/>
</dbReference>
<gene>
    <name evidence="3" type="ORF">CTI12_AA365180</name>
</gene>
<dbReference type="AlphaFoldDB" id="A0A2U1MM22"/>
<dbReference type="EMBL" id="PKPP01004894">
    <property type="protein sequence ID" value="PWA62309.1"/>
    <property type="molecule type" value="Genomic_DNA"/>
</dbReference>
<dbReference type="Pfam" id="PF25819">
    <property type="entry name" value="Nal1_C"/>
    <property type="match status" value="1"/>
</dbReference>
<dbReference type="Proteomes" id="UP000245207">
    <property type="component" value="Unassembled WGS sequence"/>
</dbReference>
<evidence type="ECO:0000259" key="1">
    <source>
        <dbReference type="Pfam" id="PF25608"/>
    </source>
</evidence>
<dbReference type="Pfam" id="PF25608">
    <property type="entry name" value="NAL1_N"/>
    <property type="match status" value="1"/>
</dbReference>
<name>A0A2U1MM22_ARTAN</name>
<feature type="domain" description="Nal1 N-terminal" evidence="1">
    <location>
        <begin position="18"/>
        <end position="52"/>
    </location>
</feature>
<dbReference type="STRING" id="35608.A0A2U1MM22"/>
<dbReference type="PANTHER" id="PTHR31521:SF3">
    <property type="entry name" value="TRYPSIN FAMILY PROTEIN"/>
    <property type="match status" value="1"/>
</dbReference>
<reference evidence="3 4" key="1">
    <citation type="journal article" date="2018" name="Mol. Plant">
        <title>The genome of Artemisia annua provides insight into the evolution of Asteraceae family and artemisinin biosynthesis.</title>
        <authorList>
            <person name="Shen Q."/>
            <person name="Zhang L."/>
            <person name="Liao Z."/>
            <person name="Wang S."/>
            <person name="Yan T."/>
            <person name="Shi P."/>
            <person name="Liu M."/>
            <person name="Fu X."/>
            <person name="Pan Q."/>
            <person name="Wang Y."/>
            <person name="Lv Z."/>
            <person name="Lu X."/>
            <person name="Zhang F."/>
            <person name="Jiang W."/>
            <person name="Ma Y."/>
            <person name="Chen M."/>
            <person name="Hao X."/>
            <person name="Li L."/>
            <person name="Tang Y."/>
            <person name="Lv G."/>
            <person name="Zhou Y."/>
            <person name="Sun X."/>
            <person name="Brodelius P.E."/>
            <person name="Rose J.K.C."/>
            <person name="Tang K."/>
        </authorList>
    </citation>
    <scope>NUCLEOTIDE SEQUENCE [LARGE SCALE GENOMIC DNA]</scope>
    <source>
        <strain evidence="4">cv. Huhao1</strain>
        <tissue evidence="3">Leaf</tissue>
    </source>
</reference>
<dbReference type="PANTHER" id="PTHR31521">
    <property type="entry name" value="EXPRESSED PROTEIN"/>
    <property type="match status" value="1"/>
</dbReference>
<keyword evidence="4" id="KW-1185">Reference proteome</keyword>
<proteinExistence type="predicted"/>
<comment type="caution">
    <text evidence="3">The sequence shown here is derived from an EMBL/GenBank/DDBJ whole genome shotgun (WGS) entry which is preliminary data.</text>
</comment>